<dbReference type="InParanoid" id="A0A2K1L4B0"/>
<name>A0A2K1L4B0_PHYPA</name>
<evidence type="ECO:0000313" key="3">
    <source>
        <dbReference type="EnsemblPlants" id="PAC:32933181.CDS.1"/>
    </source>
</evidence>
<reference evidence="2 4" key="2">
    <citation type="journal article" date="2018" name="Plant J.">
        <title>The Physcomitrella patens chromosome-scale assembly reveals moss genome structure and evolution.</title>
        <authorList>
            <person name="Lang D."/>
            <person name="Ullrich K.K."/>
            <person name="Murat F."/>
            <person name="Fuchs J."/>
            <person name="Jenkins J."/>
            <person name="Haas F.B."/>
            <person name="Piednoel M."/>
            <person name="Gundlach H."/>
            <person name="Van Bel M."/>
            <person name="Meyberg R."/>
            <person name="Vives C."/>
            <person name="Morata J."/>
            <person name="Symeonidi A."/>
            <person name="Hiss M."/>
            <person name="Muchero W."/>
            <person name="Kamisugi Y."/>
            <person name="Saleh O."/>
            <person name="Blanc G."/>
            <person name="Decker E.L."/>
            <person name="van Gessel N."/>
            <person name="Grimwood J."/>
            <person name="Hayes R.D."/>
            <person name="Graham S.W."/>
            <person name="Gunter L.E."/>
            <person name="McDaniel S.F."/>
            <person name="Hoernstein S.N.W."/>
            <person name="Larsson A."/>
            <person name="Li F.W."/>
            <person name="Perroud P.F."/>
            <person name="Phillips J."/>
            <person name="Ranjan P."/>
            <person name="Rokshar D.S."/>
            <person name="Rothfels C.J."/>
            <person name="Schneider L."/>
            <person name="Shu S."/>
            <person name="Stevenson D.W."/>
            <person name="Thummler F."/>
            <person name="Tillich M."/>
            <person name="Villarreal Aguilar J.C."/>
            <person name="Widiez T."/>
            <person name="Wong G.K."/>
            <person name="Wymore A."/>
            <person name="Zhang Y."/>
            <person name="Zimmer A.D."/>
            <person name="Quatrano R.S."/>
            <person name="Mayer K.F.X."/>
            <person name="Goodstein D."/>
            <person name="Casacuberta J.M."/>
            <person name="Vandepoele K."/>
            <person name="Reski R."/>
            <person name="Cuming A.C."/>
            <person name="Tuskan G.A."/>
            <person name="Maumus F."/>
            <person name="Salse J."/>
            <person name="Schmutz J."/>
            <person name="Rensing S.A."/>
        </authorList>
    </citation>
    <scope>NUCLEOTIDE SEQUENCE [LARGE SCALE GENOMIC DNA]</scope>
    <source>
        <strain evidence="3 4">cv. Gransden 2004</strain>
    </source>
</reference>
<keyword evidence="4" id="KW-1185">Reference proteome</keyword>
<dbReference type="EMBL" id="ABEU02000002">
    <property type="protein sequence ID" value="PNR60864.1"/>
    <property type="molecule type" value="Genomic_DNA"/>
</dbReference>
<organism evidence="2">
    <name type="scientific">Physcomitrium patens</name>
    <name type="common">Spreading-leaved earth moss</name>
    <name type="synonym">Physcomitrella patens</name>
    <dbReference type="NCBI Taxonomy" id="3218"/>
    <lineage>
        <taxon>Eukaryota</taxon>
        <taxon>Viridiplantae</taxon>
        <taxon>Streptophyta</taxon>
        <taxon>Embryophyta</taxon>
        <taxon>Bryophyta</taxon>
        <taxon>Bryophytina</taxon>
        <taxon>Bryopsida</taxon>
        <taxon>Funariidae</taxon>
        <taxon>Funariales</taxon>
        <taxon>Funariaceae</taxon>
        <taxon>Physcomitrium</taxon>
    </lineage>
</organism>
<accession>A0A2K1L4B0</accession>
<gene>
    <name evidence="2" type="ORF">PHYPA_003657</name>
</gene>
<reference evidence="3" key="3">
    <citation type="submission" date="2020-12" db="UniProtKB">
        <authorList>
            <consortium name="EnsemblPlants"/>
        </authorList>
    </citation>
    <scope>IDENTIFICATION</scope>
</reference>
<proteinExistence type="predicted"/>
<dbReference type="AlphaFoldDB" id="A0A2K1L4B0"/>
<evidence type="ECO:0000256" key="1">
    <source>
        <dbReference type="SAM" id="MobiDB-lite"/>
    </source>
</evidence>
<evidence type="ECO:0000313" key="4">
    <source>
        <dbReference type="Proteomes" id="UP000006727"/>
    </source>
</evidence>
<protein>
    <submittedName>
        <fullName evidence="2 3">Uncharacterized protein</fullName>
    </submittedName>
</protein>
<reference evidence="2 4" key="1">
    <citation type="journal article" date="2008" name="Science">
        <title>The Physcomitrella genome reveals evolutionary insights into the conquest of land by plants.</title>
        <authorList>
            <person name="Rensing S."/>
            <person name="Lang D."/>
            <person name="Zimmer A."/>
            <person name="Terry A."/>
            <person name="Salamov A."/>
            <person name="Shapiro H."/>
            <person name="Nishiyama T."/>
            <person name="Perroud P.-F."/>
            <person name="Lindquist E."/>
            <person name="Kamisugi Y."/>
            <person name="Tanahashi T."/>
            <person name="Sakakibara K."/>
            <person name="Fujita T."/>
            <person name="Oishi K."/>
            <person name="Shin-I T."/>
            <person name="Kuroki Y."/>
            <person name="Toyoda A."/>
            <person name="Suzuki Y."/>
            <person name="Hashimoto A."/>
            <person name="Yamaguchi K."/>
            <person name="Sugano A."/>
            <person name="Kohara Y."/>
            <person name="Fujiyama A."/>
            <person name="Anterola A."/>
            <person name="Aoki S."/>
            <person name="Ashton N."/>
            <person name="Barbazuk W.B."/>
            <person name="Barker E."/>
            <person name="Bennetzen J."/>
            <person name="Bezanilla M."/>
            <person name="Blankenship R."/>
            <person name="Cho S.H."/>
            <person name="Dutcher S."/>
            <person name="Estelle M."/>
            <person name="Fawcett J.A."/>
            <person name="Gundlach H."/>
            <person name="Hanada K."/>
            <person name="Heyl A."/>
            <person name="Hicks K.A."/>
            <person name="Hugh J."/>
            <person name="Lohr M."/>
            <person name="Mayer K."/>
            <person name="Melkozernov A."/>
            <person name="Murata T."/>
            <person name="Nelson D."/>
            <person name="Pils B."/>
            <person name="Prigge M."/>
            <person name="Reiss B."/>
            <person name="Renner T."/>
            <person name="Rombauts S."/>
            <person name="Rushton P."/>
            <person name="Sanderfoot A."/>
            <person name="Schween G."/>
            <person name="Shiu S.-H."/>
            <person name="Stueber K."/>
            <person name="Theodoulou F.L."/>
            <person name="Tu H."/>
            <person name="Van de Peer Y."/>
            <person name="Verrier P.J."/>
            <person name="Waters E."/>
            <person name="Wood A."/>
            <person name="Yang L."/>
            <person name="Cove D."/>
            <person name="Cuming A."/>
            <person name="Hasebe M."/>
            <person name="Lucas S."/>
            <person name="Mishler D.B."/>
            <person name="Reski R."/>
            <person name="Grigoriev I."/>
            <person name="Quatrano R.S."/>
            <person name="Boore J.L."/>
        </authorList>
    </citation>
    <scope>NUCLEOTIDE SEQUENCE [LARGE SCALE GENOMIC DNA]</scope>
    <source>
        <strain evidence="3 4">cv. Gransden 2004</strain>
    </source>
</reference>
<feature type="region of interest" description="Disordered" evidence="1">
    <location>
        <begin position="52"/>
        <end position="100"/>
    </location>
</feature>
<evidence type="ECO:0000313" key="2">
    <source>
        <dbReference type="EMBL" id="PNR60864.1"/>
    </source>
</evidence>
<dbReference type="Gramene" id="Pp3c2_35019V3.1">
    <property type="protein sequence ID" value="PAC:32933181.CDS.1"/>
    <property type="gene ID" value="Pp3c2_35019"/>
</dbReference>
<sequence>MLLTMDVEEVSLFTRRSFRLTIILQLPSNLLEMRAPARPDNNVKKKLIFSTSPEHQQSQHTLDEEAHTEKIPAPTRNKKQRERNAAGLRTLPDPGSSSSEIRTNFLDVQGEHRFGRYHYGLQQTTARRSFFIPTNMIKLHRPQGLPRLDRTLKKRELARKP</sequence>
<dbReference type="EnsemblPlants" id="Pp3c2_35019V3.1">
    <property type="protein sequence ID" value="PAC:32933181.CDS.1"/>
    <property type="gene ID" value="Pp3c2_35019"/>
</dbReference>
<feature type="compositionally biased region" description="Basic and acidic residues" evidence="1">
    <location>
        <begin position="61"/>
        <end position="70"/>
    </location>
</feature>
<dbReference type="Proteomes" id="UP000006727">
    <property type="component" value="Chromosome 2"/>
</dbReference>